<dbReference type="Pfam" id="PF00041">
    <property type="entry name" value="fn3"/>
    <property type="match status" value="1"/>
</dbReference>
<feature type="region of interest" description="Disordered" evidence="2">
    <location>
        <begin position="976"/>
        <end position="1111"/>
    </location>
</feature>
<keyword evidence="3" id="KW-0472">Membrane</keyword>
<comment type="caution">
    <text evidence="6">The sequence shown here is derived from an EMBL/GenBank/DDBJ whole genome shotgun (WGS) entry which is preliminary data.</text>
</comment>
<feature type="domain" description="Fibronectin type-III" evidence="5">
    <location>
        <begin position="553"/>
        <end position="651"/>
    </location>
</feature>
<protein>
    <recommendedName>
        <fullName evidence="5">Fibronectin type-III domain-containing protein</fullName>
    </recommendedName>
</protein>
<evidence type="ECO:0000313" key="6">
    <source>
        <dbReference type="EMBL" id="RWS16955.1"/>
    </source>
</evidence>
<dbReference type="InterPro" id="IPR036116">
    <property type="entry name" value="FN3_sf"/>
</dbReference>
<dbReference type="GO" id="GO:0016020">
    <property type="term" value="C:membrane"/>
    <property type="evidence" value="ECO:0007669"/>
    <property type="project" value="UniProtKB-SubCell"/>
</dbReference>
<evidence type="ECO:0000313" key="7">
    <source>
        <dbReference type="Proteomes" id="UP000285301"/>
    </source>
</evidence>
<feature type="domain" description="Fibronectin type-III" evidence="5">
    <location>
        <begin position="235"/>
        <end position="340"/>
    </location>
</feature>
<dbReference type="Gene3D" id="2.60.40.10">
    <property type="entry name" value="Immunoglobulins"/>
    <property type="match status" value="6"/>
</dbReference>
<dbReference type="InterPro" id="IPR013783">
    <property type="entry name" value="Ig-like_fold"/>
</dbReference>
<dbReference type="Proteomes" id="UP000285301">
    <property type="component" value="Unassembled WGS sequence"/>
</dbReference>
<feature type="chain" id="PRO_5018678267" description="Fibronectin type-III domain-containing protein" evidence="4">
    <location>
        <begin position="17"/>
        <end position="1463"/>
    </location>
</feature>
<evidence type="ECO:0000256" key="3">
    <source>
        <dbReference type="SAM" id="Phobius"/>
    </source>
</evidence>
<dbReference type="PANTHER" id="PTHR44170">
    <property type="entry name" value="PROTEIN SIDEKICK"/>
    <property type="match status" value="1"/>
</dbReference>
<keyword evidence="3" id="KW-0812">Transmembrane</keyword>
<dbReference type="PROSITE" id="PS50853">
    <property type="entry name" value="FN3"/>
    <property type="match status" value="3"/>
</dbReference>
<feature type="compositionally biased region" description="Low complexity" evidence="2">
    <location>
        <begin position="1080"/>
        <end position="1093"/>
    </location>
</feature>
<dbReference type="SUPFAM" id="SSF49265">
    <property type="entry name" value="Fibronectin type III"/>
    <property type="match status" value="5"/>
</dbReference>
<keyword evidence="4" id="KW-0732">Signal</keyword>
<feature type="compositionally biased region" description="Low complexity" evidence="2">
    <location>
        <begin position="1360"/>
        <end position="1371"/>
    </location>
</feature>
<proteinExistence type="predicted"/>
<dbReference type="SUPFAM" id="SSF48726">
    <property type="entry name" value="Immunoglobulin"/>
    <property type="match status" value="1"/>
</dbReference>
<feature type="compositionally biased region" description="Polar residues" evidence="2">
    <location>
        <begin position="1011"/>
        <end position="1037"/>
    </location>
</feature>
<feature type="domain" description="Fibronectin type-III" evidence="5">
    <location>
        <begin position="793"/>
        <end position="894"/>
    </location>
</feature>
<name>A0A3S3P824_9ACAR</name>
<gene>
    <name evidence="6" type="ORF">B4U79_16215</name>
</gene>
<evidence type="ECO:0000259" key="5">
    <source>
        <dbReference type="PROSITE" id="PS50853"/>
    </source>
</evidence>
<feature type="region of interest" description="Disordered" evidence="2">
    <location>
        <begin position="1360"/>
        <end position="1387"/>
    </location>
</feature>
<dbReference type="InterPro" id="IPR036179">
    <property type="entry name" value="Ig-like_dom_sf"/>
</dbReference>
<dbReference type="PANTHER" id="PTHR44170:SF6">
    <property type="entry name" value="CONTACTIN"/>
    <property type="match status" value="1"/>
</dbReference>
<keyword evidence="3" id="KW-1133">Transmembrane helix</keyword>
<evidence type="ECO:0000256" key="4">
    <source>
        <dbReference type="SAM" id="SignalP"/>
    </source>
</evidence>
<feature type="signal peptide" evidence="4">
    <location>
        <begin position="1"/>
        <end position="16"/>
    </location>
</feature>
<dbReference type="OrthoDB" id="6513570at2759"/>
<organism evidence="6 7">
    <name type="scientific">Dinothrombium tinctorium</name>
    <dbReference type="NCBI Taxonomy" id="1965070"/>
    <lineage>
        <taxon>Eukaryota</taxon>
        <taxon>Metazoa</taxon>
        <taxon>Ecdysozoa</taxon>
        <taxon>Arthropoda</taxon>
        <taxon>Chelicerata</taxon>
        <taxon>Arachnida</taxon>
        <taxon>Acari</taxon>
        <taxon>Acariformes</taxon>
        <taxon>Trombidiformes</taxon>
        <taxon>Prostigmata</taxon>
        <taxon>Anystina</taxon>
        <taxon>Parasitengona</taxon>
        <taxon>Trombidioidea</taxon>
        <taxon>Trombidiidae</taxon>
        <taxon>Dinothrombium</taxon>
    </lineage>
</organism>
<dbReference type="STRING" id="1965070.A0A3S3P824"/>
<dbReference type="EMBL" id="NCKU01000142">
    <property type="protein sequence ID" value="RWS16955.1"/>
    <property type="molecule type" value="Genomic_DNA"/>
</dbReference>
<dbReference type="InterPro" id="IPR003961">
    <property type="entry name" value="FN3_dom"/>
</dbReference>
<sequence>MTMYAICSLFFVTTFALNARPVGTCVYGQEYGVMNRDLNVLFGNNFTLNCTLTVDEAPINGSLYRLNSSLIYFKHMDETLNKTRLYDNRTALVTVKNSTFNNSGNYFCYVRLPTDSDMFVCNTNIIVGIAPKAIDDSKFKCVSMHFRNLTCVWQPPYTGVDTTYNLSLYPYGPPTHETMCAVKLNQTACQWRIDTLPPYRLSPRQLIFKLKASNVFGHIEKYFFIDHYDIVVPLSPQEFSLEDVSTTTISLKWDHPPYIEHDFTARKFLKYEIQFRPIPNHRKSPPPYTIINIGNTLDYTLIDLIPFTKYEIKLRCRMSNLSSSEKWSNFVQLTTSTKKDVPYISPKFTLGAYEISEMNYTHRKIKIYWSPVSEEHYNAPEFYYLLYFYTPNKHSSTVHEVRVDPSHWTYSLPLRNTDMYQFKIYSVNSEGHSSEFSTLVVDSQPRLPEKPRDVAVFYYGNMRYEVRWSGESNSHSVASYTVFWCSNLHRSGCREPLSSKLVPASTQPAVLLNVTNDSTAYMFAVSANTHKNTSSGLTWTACIISHFGDSLPPITEFSVEPTGFSTAQVKWKLPCPSAESVFESFEIYYCEWNENVCVNQDKNLIVEGGRTNSALIEDLEPLKVYRFFMYGRAERIQSYPTRSALIKTYPGPPTAPKNVRCIQVTDKSIQLAWQADGNQTLHFFRIELNDEIAYDFDVSTINNSTTDLYTLTSNSSDEVSDARLETNQLFCSSENGILNCSLDMKNSVESYAEYKINVSSCVNSKEEGKAKILCSSDNNNSVNVKTKISYPSKMEKLNAEVLNKTTLLLSWRKPYPANGPINGFKLHMYKNENRNISQVIELSDNITHYKFEFGCGVESPTSFRIQAFNLDENKVALLGPLSDETFVNGCIDSPNAFLIIGLTAGCALVLIILLFTLIAIIKWALKKYEDWKNWKIVLPEGLIPFYREPPDHPMKHFMQSEDDLNKPDGVIIDSEYKDRHHSGNSEMTECSTDGLIPSINQKSHKFKRTYSDQSNPETGHESVSSGSTCATQVSSDSGAVEDRHDFMSFSSSDSKDRTRDQKQVKSLPSVDEKKNGDSGGSNDSGLDVSSNNSAGRILHKNQKNRLTTPTKDMVVYKNQSLSNSEPSLYEFIPNEVIESKPVGGSAKHARSAVNIFDYLPGEALRVNFATIDNNKQIDENGRNFKLQRQQPLALFTKNGQKKSFPIRDNYVTPEMMKLMSSQQMSAKPTDSTGSSVEKNELIPEIEETNCDLKHTNTAVESLLENEMTTKNQSADFVPLDISLADNVNVFRHKNGVCIENKKDLSEDTNSVDPNSGLVIDFPDVESRIDATKEALLEPLVSFVNSKPQSRCSSIESLSSSSSSLHSVTSPLTHSKQTNIHPSSKNSDYVTHQDLLNFSQKSNTAKNTDVAESVNECDPLKDSLIEKQPQLIRNASGYVSFPTQQHHAVKSMPAFSEVDNNSIV</sequence>
<evidence type="ECO:0000256" key="1">
    <source>
        <dbReference type="ARBA" id="ARBA00023157"/>
    </source>
</evidence>
<accession>A0A3S3P824</accession>
<keyword evidence="7" id="KW-1185">Reference proteome</keyword>
<dbReference type="SMART" id="SM00060">
    <property type="entry name" value="FN3"/>
    <property type="match status" value="6"/>
</dbReference>
<feature type="transmembrane region" description="Helical" evidence="3">
    <location>
        <begin position="896"/>
        <end position="925"/>
    </location>
</feature>
<feature type="compositionally biased region" description="Basic and acidic residues" evidence="2">
    <location>
        <begin position="1053"/>
        <end position="1063"/>
    </location>
</feature>
<evidence type="ECO:0000256" key="2">
    <source>
        <dbReference type="SAM" id="MobiDB-lite"/>
    </source>
</evidence>
<keyword evidence="1" id="KW-1015">Disulfide bond</keyword>
<feature type="compositionally biased region" description="Polar residues" evidence="2">
    <location>
        <begin position="1372"/>
        <end position="1387"/>
    </location>
</feature>
<dbReference type="GO" id="GO:0098609">
    <property type="term" value="P:cell-cell adhesion"/>
    <property type="evidence" value="ECO:0007669"/>
    <property type="project" value="TreeGrafter"/>
</dbReference>
<dbReference type="CDD" id="cd00063">
    <property type="entry name" value="FN3"/>
    <property type="match status" value="3"/>
</dbReference>
<reference evidence="6 7" key="1">
    <citation type="journal article" date="2018" name="Gigascience">
        <title>Genomes of trombidid mites reveal novel predicted allergens and laterally-transferred genes associated with secondary metabolism.</title>
        <authorList>
            <person name="Dong X."/>
            <person name="Chaisiri K."/>
            <person name="Xia D."/>
            <person name="Armstrong S.D."/>
            <person name="Fang Y."/>
            <person name="Donnelly M.J."/>
            <person name="Kadowaki T."/>
            <person name="McGarry J.W."/>
            <person name="Darby A.C."/>
            <person name="Makepeace B.L."/>
        </authorList>
    </citation>
    <scope>NUCLEOTIDE SEQUENCE [LARGE SCALE GENOMIC DNA]</scope>
    <source>
        <strain evidence="6">UoL-WK</strain>
    </source>
</reference>